<gene>
    <name evidence="2" type="ORF">INP51_11760</name>
</gene>
<evidence type="ECO:0000259" key="1">
    <source>
        <dbReference type="Pfam" id="PF06283"/>
    </source>
</evidence>
<keyword evidence="3" id="KW-1185">Reference proteome</keyword>
<dbReference type="InterPro" id="IPR029062">
    <property type="entry name" value="Class_I_gatase-like"/>
</dbReference>
<dbReference type="SUPFAM" id="SSF52317">
    <property type="entry name" value="Class I glutamine amidotransferase-like"/>
    <property type="match status" value="1"/>
</dbReference>
<protein>
    <submittedName>
        <fullName evidence="2">ThuA domain-containing protein</fullName>
    </submittedName>
</protein>
<dbReference type="Proteomes" id="UP000593601">
    <property type="component" value="Chromosome"/>
</dbReference>
<dbReference type="PIRSF" id="PIRSF030013">
    <property type="entry name" value="ThuA"/>
    <property type="match status" value="1"/>
</dbReference>
<dbReference type="InterPro" id="IPR029010">
    <property type="entry name" value="ThuA-like"/>
</dbReference>
<sequence>MDRKINVTIYNENFHESTIPQLKTVYPESIHGALRSFLEKDSDIGTLRIATLEDHEEIMTQEVMDDTDVLIWWGHAKHPDVSDEVVDRCAKRVLEGMGLIALHSAHASKLFQKLLGTETYWVRWREAGEKVRLWNLAPNHPITQGIGETFVVPHDETYGEPFGIPNPDELIFLSWYQGGEVFRSGCTWHRGEGKIFYLQDGHETFPIYYQPEIQKIITNAVKWACPIKRACKIDRGGPNTPALETYELEDHDFLLLDAKDHPAFQK</sequence>
<dbReference type="EMBL" id="CP063304">
    <property type="protein sequence ID" value="QOV18677.1"/>
    <property type="molecule type" value="Genomic_DNA"/>
</dbReference>
<proteinExistence type="predicted"/>
<dbReference type="AlphaFoldDB" id="A0A7M2RGL2"/>
<dbReference type="Pfam" id="PF06283">
    <property type="entry name" value="ThuA"/>
    <property type="match status" value="1"/>
</dbReference>
<organism evidence="2 3">
    <name type="scientific">Blautia liquoris</name>
    <dbReference type="NCBI Taxonomy" id="2779518"/>
    <lineage>
        <taxon>Bacteria</taxon>
        <taxon>Bacillati</taxon>
        <taxon>Bacillota</taxon>
        <taxon>Clostridia</taxon>
        <taxon>Lachnospirales</taxon>
        <taxon>Lachnospiraceae</taxon>
        <taxon>Blautia</taxon>
    </lineage>
</organism>
<dbReference type="KEGG" id="bliq:INP51_11760"/>
<reference evidence="2 3" key="1">
    <citation type="submission" date="2020-10" db="EMBL/GenBank/DDBJ databases">
        <title>Blautia liquoris sp.nov., isolated from the mud in a fermentation cellar used for the production of Chinese strong-flavoured liquor.</title>
        <authorList>
            <person name="Lu L."/>
        </authorList>
    </citation>
    <scope>NUCLEOTIDE SEQUENCE [LARGE SCALE GENOMIC DNA]</scope>
    <source>
        <strain evidence="2 3">LZLJ-3</strain>
    </source>
</reference>
<dbReference type="InterPro" id="IPR009381">
    <property type="entry name" value="Trehalose_catabolism_ThuA_prok"/>
</dbReference>
<feature type="domain" description="ThuA-like" evidence="1">
    <location>
        <begin position="26"/>
        <end position="224"/>
    </location>
</feature>
<evidence type="ECO:0000313" key="3">
    <source>
        <dbReference type="Proteomes" id="UP000593601"/>
    </source>
</evidence>
<dbReference type="RefSeq" id="WP_193735039.1">
    <property type="nucleotide sequence ID" value="NZ_CP063304.1"/>
</dbReference>
<accession>A0A7M2RGL2</accession>
<dbReference type="Gene3D" id="3.40.50.880">
    <property type="match status" value="1"/>
</dbReference>
<evidence type="ECO:0000313" key="2">
    <source>
        <dbReference type="EMBL" id="QOV18677.1"/>
    </source>
</evidence>
<name>A0A7M2RGL2_9FIRM</name>